<dbReference type="Gene3D" id="1.10.10.10">
    <property type="entry name" value="Winged helix-like DNA-binding domain superfamily/Winged helix DNA-binding domain"/>
    <property type="match status" value="1"/>
</dbReference>
<evidence type="ECO:0000313" key="3">
    <source>
        <dbReference type="Proteomes" id="UP000186758"/>
    </source>
</evidence>
<sequence length="62" mass="6974">MDLDAEILHTLARNPAMTVAALADSLHLPKRRIERHLALLKKQGHLLLQGSPRAGKWMVQKN</sequence>
<accession>A0A1Q9YL37</accession>
<evidence type="ECO:0000313" key="2">
    <source>
        <dbReference type="EMBL" id="OLU45516.1"/>
    </source>
</evidence>
<dbReference type="GO" id="GO:0003700">
    <property type="term" value="F:DNA-binding transcription factor activity"/>
    <property type="evidence" value="ECO:0007669"/>
    <property type="project" value="InterPro"/>
</dbReference>
<name>A0A1Q9YL37_9FIRM</name>
<proteinExistence type="predicted"/>
<feature type="domain" description="HTH marR-type" evidence="1">
    <location>
        <begin position="5"/>
        <end position="55"/>
    </location>
</feature>
<gene>
    <name evidence="2" type="ORF">BO223_05350</name>
</gene>
<dbReference type="Proteomes" id="UP000186758">
    <property type="component" value="Unassembled WGS sequence"/>
</dbReference>
<dbReference type="InterPro" id="IPR000835">
    <property type="entry name" value="HTH_MarR-typ"/>
</dbReference>
<dbReference type="AlphaFoldDB" id="A0A1Q9YL37"/>
<reference evidence="2 3" key="1">
    <citation type="submission" date="2016-11" db="EMBL/GenBank/DDBJ databases">
        <title>Description of two novel members of the family Erysipelotrichaceae: Ileibacterium lipovorans gen. nov., sp. nov. and Dubosiella newyorkensis, gen. nov., sp. nov.</title>
        <authorList>
            <person name="Cox L.M."/>
            <person name="Sohn J."/>
            <person name="Tyrrell K.L."/>
            <person name="Citron D.M."/>
            <person name="Lawson P.A."/>
            <person name="Patel N.B."/>
            <person name="Iizumi T."/>
            <person name="Perez-Perez G.I."/>
            <person name="Goldstein E.J."/>
            <person name="Blaser M.J."/>
        </authorList>
    </citation>
    <scope>NUCLEOTIDE SEQUENCE [LARGE SCALE GENOMIC DNA]</scope>
    <source>
        <strain evidence="2 3">NYU-BL-K8</strain>
    </source>
</reference>
<comment type="caution">
    <text evidence="2">The sequence shown here is derived from an EMBL/GenBank/DDBJ whole genome shotgun (WGS) entry which is preliminary data.</text>
</comment>
<dbReference type="EMBL" id="MPJZ01000050">
    <property type="protein sequence ID" value="OLU45516.1"/>
    <property type="molecule type" value="Genomic_DNA"/>
</dbReference>
<dbReference type="RefSeq" id="WP_075885252.1">
    <property type="nucleotide sequence ID" value="NZ_CAJTBG010000014.1"/>
</dbReference>
<organism evidence="2 3">
    <name type="scientific">Faecalibaculum rodentium</name>
    <dbReference type="NCBI Taxonomy" id="1702221"/>
    <lineage>
        <taxon>Bacteria</taxon>
        <taxon>Bacillati</taxon>
        <taxon>Bacillota</taxon>
        <taxon>Erysipelotrichia</taxon>
        <taxon>Erysipelotrichales</taxon>
        <taxon>Erysipelotrichaceae</taxon>
        <taxon>Faecalibaculum</taxon>
    </lineage>
</organism>
<dbReference type="SUPFAM" id="SSF46785">
    <property type="entry name" value="Winged helix' DNA-binding domain"/>
    <property type="match status" value="1"/>
</dbReference>
<evidence type="ECO:0000259" key="1">
    <source>
        <dbReference type="Pfam" id="PF12802"/>
    </source>
</evidence>
<dbReference type="Pfam" id="PF12802">
    <property type="entry name" value="MarR_2"/>
    <property type="match status" value="1"/>
</dbReference>
<dbReference type="InterPro" id="IPR036388">
    <property type="entry name" value="WH-like_DNA-bd_sf"/>
</dbReference>
<dbReference type="InterPro" id="IPR036390">
    <property type="entry name" value="WH_DNA-bd_sf"/>
</dbReference>
<protein>
    <recommendedName>
        <fullName evidence="1">HTH marR-type domain-containing protein</fullName>
    </recommendedName>
</protein>